<dbReference type="AlphaFoldDB" id="A0ABD2ZI21"/>
<proteinExistence type="predicted"/>
<feature type="compositionally biased region" description="Basic and acidic residues" evidence="1">
    <location>
        <begin position="75"/>
        <end position="90"/>
    </location>
</feature>
<comment type="caution">
    <text evidence="2">The sequence shown here is derived from an EMBL/GenBank/DDBJ whole genome shotgun (WGS) entry which is preliminary data.</text>
</comment>
<name>A0ABD2ZI21_9GENT</name>
<dbReference type="EMBL" id="JBJUIK010000009">
    <property type="protein sequence ID" value="KAL3518678.1"/>
    <property type="molecule type" value="Genomic_DNA"/>
</dbReference>
<keyword evidence="3" id="KW-1185">Reference proteome</keyword>
<reference evidence="2 3" key="1">
    <citation type="submission" date="2024-11" db="EMBL/GenBank/DDBJ databases">
        <title>A near-complete genome assembly of Cinchona calisaya.</title>
        <authorList>
            <person name="Lian D.C."/>
            <person name="Zhao X.W."/>
            <person name="Wei L."/>
        </authorList>
    </citation>
    <scope>NUCLEOTIDE SEQUENCE [LARGE SCALE GENOMIC DNA]</scope>
    <source>
        <tissue evidence="2">Nenye</tissue>
    </source>
</reference>
<sequence>MDLRKQLLAANRRPSLLYDVLAVPIANDVYYRQSFLKNFRRLIQMGWPRRTFDKPGEEVEKVHPWLVATEIPEPPEPKGKSKEKTEPQDKVLIEEVSLDPNLPDRKIKICATLPVEFKGLLFRLLAEYKDIFA</sequence>
<evidence type="ECO:0000256" key="1">
    <source>
        <dbReference type="SAM" id="MobiDB-lite"/>
    </source>
</evidence>
<dbReference type="Proteomes" id="UP001630127">
    <property type="component" value="Unassembled WGS sequence"/>
</dbReference>
<accession>A0ABD2ZI21</accession>
<gene>
    <name evidence="2" type="ORF">ACH5RR_021267</name>
</gene>
<feature type="region of interest" description="Disordered" evidence="1">
    <location>
        <begin position="70"/>
        <end position="90"/>
    </location>
</feature>
<evidence type="ECO:0000313" key="2">
    <source>
        <dbReference type="EMBL" id="KAL3518678.1"/>
    </source>
</evidence>
<protein>
    <submittedName>
        <fullName evidence="2">Uncharacterized protein</fullName>
    </submittedName>
</protein>
<organism evidence="2 3">
    <name type="scientific">Cinchona calisaya</name>
    <dbReference type="NCBI Taxonomy" id="153742"/>
    <lineage>
        <taxon>Eukaryota</taxon>
        <taxon>Viridiplantae</taxon>
        <taxon>Streptophyta</taxon>
        <taxon>Embryophyta</taxon>
        <taxon>Tracheophyta</taxon>
        <taxon>Spermatophyta</taxon>
        <taxon>Magnoliopsida</taxon>
        <taxon>eudicotyledons</taxon>
        <taxon>Gunneridae</taxon>
        <taxon>Pentapetalae</taxon>
        <taxon>asterids</taxon>
        <taxon>lamiids</taxon>
        <taxon>Gentianales</taxon>
        <taxon>Rubiaceae</taxon>
        <taxon>Cinchonoideae</taxon>
        <taxon>Cinchoneae</taxon>
        <taxon>Cinchona</taxon>
    </lineage>
</organism>
<evidence type="ECO:0000313" key="3">
    <source>
        <dbReference type="Proteomes" id="UP001630127"/>
    </source>
</evidence>